<accession>A0A1I6LY17</accession>
<dbReference type="RefSeq" id="WP_089817900.1">
    <property type="nucleotide sequence ID" value="NZ_FOZK01000003.1"/>
</dbReference>
<feature type="compositionally biased region" description="Polar residues" evidence="1">
    <location>
        <begin position="223"/>
        <end position="232"/>
    </location>
</feature>
<keyword evidence="2" id="KW-1133">Transmembrane helix</keyword>
<feature type="compositionally biased region" description="Low complexity" evidence="1">
    <location>
        <begin position="212"/>
        <end position="222"/>
    </location>
</feature>
<reference evidence="4 5" key="1">
    <citation type="submission" date="2016-10" db="EMBL/GenBank/DDBJ databases">
        <authorList>
            <person name="de Groot N.N."/>
        </authorList>
    </citation>
    <scope>NUCLEOTIDE SEQUENCE [LARGE SCALE GENOMIC DNA]</scope>
    <source>
        <strain evidence="4 5">CGMCC 1.10457</strain>
    </source>
</reference>
<feature type="compositionally biased region" description="Acidic residues" evidence="1">
    <location>
        <begin position="165"/>
        <end position="175"/>
    </location>
</feature>
<feature type="region of interest" description="Disordered" evidence="1">
    <location>
        <begin position="148"/>
        <end position="232"/>
    </location>
</feature>
<evidence type="ECO:0000313" key="5">
    <source>
        <dbReference type="Proteomes" id="UP000199062"/>
    </source>
</evidence>
<dbReference type="SUPFAM" id="SSF46785">
    <property type="entry name" value="Winged helix' DNA-binding domain"/>
    <property type="match status" value="1"/>
</dbReference>
<evidence type="ECO:0000313" key="4">
    <source>
        <dbReference type="EMBL" id="SFS08369.1"/>
    </source>
</evidence>
<feature type="transmembrane region" description="Helical" evidence="2">
    <location>
        <begin position="252"/>
        <end position="271"/>
    </location>
</feature>
<dbReference type="InterPro" id="IPR056525">
    <property type="entry name" value="HVO_1552_C"/>
</dbReference>
<feature type="compositionally biased region" description="Low complexity" evidence="1">
    <location>
        <begin position="176"/>
        <end position="190"/>
    </location>
</feature>
<dbReference type="AlphaFoldDB" id="A0A1I6LY17"/>
<protein>
    <submittedName>
        <fullName evidence="4">Helix-turn-helix domain-containing protein</fullName>
    </submittedName>
</protein>
<keyword evidence="2" id="KW-0472">Membrane</keyword>
<dbReference type="EMBL" id="FOZK01000003">
    <property type="protein sequence ID" value="SFS08369.1"/>
    <property type="molecule type" value="Genomic_DNA"/>
</dbReference>
<evidence type="ECO:0000256" key="1">
    <source>
        <dbReference type="SAM" id="MobiDB-lite"/>
    </source>
</evidence>
<name>A0A1I6LY17_9EURY</name>
<evidence type="ECO:0000259" key="3">
    <source>
        <dbReference type="SMART" id="SM00418"/>
    </source>
</evidence>
<dbReference type="Proteomes" id="UP000199062">
    <property type="component" value="Unassembled WGS sequence"/>
</dbReference>
<dbReference type="Gene3D" id="1.10.10.10">
    <property type="entry name" value="Winged helix-like DNA-binding domain superfamily/Winged helix DNA-binding domain"/>
    <property type="match status" value="1"/>
</dbReference>
<feature type="domain" description="HTH arsR-type" evidence="3">
    <location>
        <begin position="30"/>
        <end position="113"/>
    </location>
</feature>
<sequence>MSLLPSRGPDVSTAQEGEMEVIGVDEDVDGVLDALASNTARAVLNAIYDDPGTPSEIADRLDMSIQKVSYHLEKLEDEELIAVAGTRYSEKGQEMNVYEPPEDPLVLFVGTRERKDSLRTMVKRLLPTVGILALASVAVQRFLGRDGGGGPVSLSSGAGGADSGDGNDLDADYEAQDQAATQTEAATSTQPEFSADSGDGGSNFSVQDAETTETAAETATEAPTQTPVGESLDTTTQVTEAVAGSAGISPGVAFFLGGLLVVALLVGWWGYRTYGR</sequence>
<dbReference type="Pfam" id="PF24267">
    <property type="entry name" value="HVO_1552_C"/>
    <property type="match status" value="1"/>
</dbReference>
<proteinExistence type="predicted"/>
<feature type="compositionally biased region" description="Gly residues" evidence="1">
    <location>
        <begin position="148"/>
        <end position="163"/>
    </location>
</feature>
<organism evidence="4 5">
    <name type="scientific">Halomicrobium zhouii</name>
    <dbReference type="NCBI Taxonomy" id="767519"/>
    <lineage>
        <taxon>Archaea</taxon>
        <taxon>Methanobacteriati</taxon>
        <taxon>Methanobacteriota</taxon>
        <taxon>Stenosarchaea group</taxon>
        <taxon>Halobacteria</taxon>
        <taxon>Halobacteriales</taxon>
        <taxon>Haloarculaceae</taxon>
        <taxon>Halomicrobium</taxon>
    </lineage>
</organism>
<dbReference type="OrthoDB" id="11368at2157"/>
<keyword evidence="2" id="KW-0812">Transmembrane</keyword>
<dbReference type="GO" id="GO:0003700">
    <property type="term" value="F:DNA-binding transcription factor activity"/>
    <property type="evidence" value="ECO:0007669"/>
    <property type="project" value="InterPro"/>
</dbReference>
<dbReference type="InterPro" id="IPR011991">
    <property type="entry name" value="ArsR-like_HTH"/>
</dbReference>
<gene>
    <name evidence="4" type="ORF">SAMN05216559_3413</name>
</gene>
<dbReference type="Pfam" id="PF12840">
    <property type="entry name" value="HTH_20"/>
    <property type="match status" value="1"/>
</dbReference>
<dbReference type="InterPro" id="IPR036390">
    <property type="entry name" value="WH_DNA-bd_sf"/>
</dbReference>
<keyword evidence="5" id="KW-1185">Reference proteome</keyword>
<dbReference type="InterPro" id="IPR001845">
    <property type="entry name" value="HTH_ArsR_DNA-bd_dom"/>
</dbReference>
<dbReference type="SMART" id="SM00418">
    <property type="entry name" value="HTH_ARSR"/>
    <property type="match status" value="1"/>
</dbReference>
<dbReference type="InterPro" id="IPR036388">
    <property type="entry name" value="WH-like_DNA-bd_sf"/>
</dbReference>
<dbReference type="CDD" id="cd00090">
    <property type="entry name" value="HTH_ARSR"/>
    <property type="match status" value="1"/>
</dbReference>
<evidence type="ECO:0000256" key="2">
    <source>
        <dbReference type="SAM" id="Phobius"/>
    </source>
</evidence>
<dbReference type="STRING" id="767519.SAMN05216559_3413"/>